<dbReference type="PANTHER" id="PTHR33337:SF31">
    <property type="entry name" value="DUF636 DOMAIN PROTEIN (AFU_ORTHOLOGUE AFUA_2G12650)"/>
    <property type="match status" value="1"/>
</dbReference>
<evidence type="ECO:0000313" key="7">
    <source>
        <dbReference type="EMBL" id="PKS08589.1"/>
    </source>
</evidence>
<evidence type="ECO:0000256" key="1">
    <source>
        <dbReference type="ARBA" id="ARBA00005495"/>
    </source>
</evidence>
<evidence type="ECO:0000256" key="3">
    <source>
        <dbReference type="ARBA" id="ARBA00022833"/>
    </source>
</evidence>
<proteinExistence type="inferred from homology"/>
<keyword evidence="8" id="KW-1185">Reference proteome</keyword>
<evidence type="ECO:0000313" key="8">
    <source>
        <dbReference type="Proteomes" id="UP000233524"/>
    </source>
</evidence>
<sequence>MAENTSLVAEDPQETKVLTARCFCKAVQFTLTVPAALLPLRVHMCHCNVCRYMRGTPCVWHAPLPKGIEPRFVEPLNKEDMLTEYRHGAAVRLFCKTCGCHIGNVDADADIEGKKGWRVSSSIFDAHSEDNFRMWAHECTDSSPGGGMYRWVPTMAGRELAIHNPRPKEPDSDNRSRGSEPLVGGKVDERLRGECHCGGVNFSISRPSARLFEDERLKKTVSPLDKTKWQAILDLCDDCRLVSGAHAVAWVFIPVSCISPAVPADLEFGTLTVFESSKGILRAFCGVCGATVFYEHTEKNRKRSERVIDVATGILRTSDGAVGKDWFTWRTDRIAFQESGDRFDPVFSQALKEGFKAWGEKEYGKSEG</sequence>
<comment type="caution">
    <text evidence="7">The sequence shown here is derived from an EMBL/GenBank/DDBJ whole genome shotgun (WGS) entry which is preliminary data.</text>
</comment>
<dbReference type="Proteomes" id="UP000233524">
    <property type="component" value="Unassembled WGS sequence"/>
</dbReference>
<dbReference type="EMBL" id="NLAX01000095">
    <property type="protein sequence ID" value="PKS08589.1"/>
    <property type="molecule type" value="Genomic_DNA"/>
</dbReference>
<protein>
    <recommendedName>
        <fullName evidence="6">CENP-V/GFA domain-containing protein</fullName>
    </recommendedName>
</protein>
<dbReference type="VEuPathDB" id="FungiDB:jhhlp_004975"/>
<keyword evidence="3" id="KW-0862">Zinc</keyword>
<dbReference type="InterPro" id="IPR011057">
    <property type="entry name" value="Mss4-like_sf"/>
</dbReference>
<dbReference type="GO" id="GO:0016846">
    <property type="term" value="F:carbon-sulfur lyase activity"/>
    <property type="evidence" value="ECO:0007669"/>
    <property type="project" value="InterPro"/>
</dbReference>
<gene>
    <name evidence="7" type="ORF">jhhlp_004975</name>
</gene>
<dbReference type="Gene3D" id="3.90.1590.10">
    <property type="entry name" value="glutathione-dependent formaldehyde- activating enzyme (gfa)"/>
    <property type="match status" value="2"/>
</dbReference>
<dbReference type="InParanoid" id="A0A2N3N814"/>
<dbReference type="Pfam" id="PF04828">
    <property type="entry name" value="GFA"/>
    <property type="match status" value="1"/>
</dbReference>
<dbReference type="SUPFAM" id="SSF51316">
    <property type="entry name" value="Mss4-like"/>
    <property type="match status" value="2"/>
</dbReference>
<dbReference type="STRING" id="41688.A0A2N3N814"/>
<evidence type="ECO:0000256" key="5">
    <source>
        <dbReference type="SAM" id="MobiDB-lite"/>
    </source>
</evidence>
<feature type="domain" description="CENP-V/GFA" evidence="6">
    <location>
        <begin position="18"/>
        <end position="136"/>
    </location>
</feature>
<dbReference type="AlphaFoldDB" id="A0A2N3N814"/>
<dbReference type="GO" id="GO:0046872">
    <property type="term" value="F:metal ion binding"/>
    <property type="evidence" value="ECO:0007669"/>
    <property type="project" value="UniProtKB-KW"/>
</dbReference>
<dbReference type="PROSITE" id="PS51891">
    <property type="entry name" value="CENP_V_GFA"/>
    <property type="match status" value="1"/>
</dbReference>
<keyword evidence="2" id="KW-0479">Metal-binding</keyword>
<accession>A0A2N3N814</accession>
<dbReference type="PANTHER" id="PTHR33337">
    <property type="entry name" value="GFA DOMAIN-CONTAINING PROTEIN"/>
    <property type="match status" value="1"/>
</dbReference>
<feature type="compositionally biased region" description="Basic and acidic residues" evidence="5">
    <location>
        <begin position="166"/>
        <end position="178"/>
    </location>
</feature>
<evidence type="ECO:0000256" key="2">
    <source>
        <dbReference type="ARBA" id="ARBA00022723"/>
    </source>
</evidence>
<keyword evidence="4" id="KW-0456">Lyase</keyword>
<dbReference type="InterPro" id="IPR006913">
    <property type="entry name" value="CENP-V/GFA"/>
</dbReference>
<reference evidence="7 8" key="1">
    <citation type="journal article" date="2017" name="G3 (Bethesda)">
        <title>First Draft Genome Sequence of the Pathogenic Fungus Lomentospora prolificans (Formerly Scedosporium prolificans).</title>
        <authorList>
            <person name="Luo R."/>
            <person name="Zimin A."/>
            <person name="Workman R."/>
            <person name="Fan Y."/>
            <person name="Pertea G."/>
            <person name="Grossman N."/>
            <person name="Wear M.P."/>
            <person name="Jia B."/>
            <person name="Miller H."/>
            <person name="Casadevall A."/>
            <person name="Timp W."/>
            <person name="Zhang S.X."/>
            <person name="Salzberg S.L."/>
        </authorList>
    </citation>
    <scope>NUCLEOTIDE SEQUENCE [LARGE SCALE GENOMIC DNA]</scope>
    <source>
        <strain evidence="7 8">JHH-5317</strain>
    </source>
</reference>
<organism evidence="7 8">
    <name type="scientific">Lomentospora prolificans</name>
    <dbReference type="NCBI Taxonomy" id="41688"/>
    <lineage>
        <taxon>Eukaryota</taxon>
        <taxon>Fungi</taxon>
        <taxon>Dikarya</taxon>
        <taxon>Ascomycota</taxon>
        <taxon>Pezizomycotina</taxon>
        <taxon>Sordariomycetes</taxon>
        <taxon>Hypocreomycetidae</taxon>
        <taxon>Microascales</taxon>
        <taxon>Microascaceae</taxon>
        <taxon>Lomentospora</taxon>
    </lineage>
</organism>
<evidence type="ECO:0000259" key="6">
    <source>
        <dbReference type="PROSITE" id="PS51891"/>
    </source>
</evidence>
<name>A0A2N3N814_9PEZI</name>
<evidence type="ECO:0000256" key="4">
    <source>
        <dbReference type="ARBA" id="ARBA00023239"/>
    </source>
</evidence>
<comment type="similarity">
    <text evidence="1">Belongs to the Gfa family.</text>
</comment>
<feature type="region of interest" description="Disordered" evidence="5">
    <location>
        <begin position="162"/>
        <end position="184"/>
    </location>
</feature>
<dbReference type="OrthoDB" id="5422068at2759"/>